<dbReference type="GO" id="GO:0015807">
    <property type="term" value="P:L-amino acid transport"/>
    <property type="evidence" value="ECO:0007669"/>
    <property type="project" value="TreeGrafter"/>
</dbReference>
<reference evidence="7 8" key="1">
    <citation type="submission" date="2020-10" db="EMBL/GenBank/DDBJ databases">
        <title>Ca. Dormibacterota MAGs.</title>
        <authorList>
            <person name="Montgomery K."/>
        </authorList>
    </citation>
    <scope>NUCLEOTIDE SEQUENCE [LARGE SCALE GENOMIC DNA]</scope>
    <source>
        <strain evidence="7">SC8811_S16_3</strain>
    </source>
</reference>
<comment type="similarity">
    <text evidence="1">Belongs to the ABC transporter superfamily.</text>
</comment>
<dbReference type="PROSITE" id="PS50893">
    <property type="entry name" value="ABC_TRANSPORTER_2"/>
    <property type="match status" value="2"/>
</dbReference>
<gene>
    <name evidence="7" type="ORF">JF888_11830</name>
</gene>
<dbReference type="SUPFAM" id="SSF52540">
    <property type="entry name" value="P-loop containing nucleoside triphosphate hydrolases"/>
    <property type="match status" value="2"/>
</dbReference>
<dbReference type="InterPro" id="IPR003593">
    <property type="entry name" value="AAA+_ATPase"/>
</dbReference>
<evidence type="ECO:0000313" key="7">
    <source>
        <dbReference type="EMBL" id="MBJ7603866.1"/>
    </source>
</evidence>
<dbReference type="Pfam" id="PF00005">
    <property type="entry name" value="ABC_tran"/>
    <property type="match status" value="2"/>
</dbReference>
<dbReference type="AlphaFoldDB" id="A0A934K8S8"/>
<dbReference type="PANTHER" id="PTHR43820">
    <property type="entry name" value="HIGH-AFFINITY BRANCHED-CHAIN AMINO ACID TRANSPORT ATP-BINDING PROTEIN LIVF"/>
    <property type="match status" value="1"/>
</dbReference>
<evidence type="ECO:0000256" key="5">
    <source>
        <dbReference type="ARBA" id="ARBA00022970"/>
    </source>
</evidence>
<dbReference type="Gene3D" id="3.40.50.300">
    <property type="entry name" value="P-loop containing nucleotide triphosphate hydrolases"/>
    <property type="match status" value="2"/>
</dbReference>
<evidence type="ECO:0000256" key="4">
    <source>
        <dbReference type="ARBA" id="ARBA00022840"/>
    </source>
</evidence>
<proteinExistence type="inferred from homology"/>
<dbReference type="GO" id="GO:0016887">
    <property type="term" value="F:ATP hydrolysis activity"/>
    <property type="evidence" value="ECO:0007669"/>
    <property type="project" value="InterPro"/>
</dbReference>
<dbReference type="GO" id="GO:0015658">
    <property type="term" value="F:branched-chain amino acid transmembrane transporter activity"/>
    <property type="evidence" value="ECO:0007669"/>
    <property type="project" value="TreeGrafter"/>
</dbReference>
<sequence>MADDTATGPILEVQDLVYSFGGLRAVNGSTFSINRGGINALIGPNGAGKTTLINVVAGALRAESGTVRFNGMDITGWQSHRVALQGLIRTFQISRELGGMTVLENMLIPPPQQSGENIFNAMFRPGMGHRQDKILVEKALARLDDFGLYDSRDQYARNLSGGQKRLLELARGVMAEPKLMVLDEPFAGVNPALIELLEGHLLKLRDSGITFVMVEHNLNVVERVCEHVVVMAEGRTLATGKLSELRKNEEVITAYLGGALTAQPKAAAVDAHVVGHAERAEPILRASGLTAGYSKVPVIQEVDVQAEPGKVVAIVGPNGAGKSTMLKSLFGLLRNSSGEVTLAGTEIAGWAAFRIARSGMAYVPQVINVFPNLSVFENLEMGGYTLKSGRQDRVAEVLDIFPDLKTARAKKGGNLSGGQRNMLGMARALMLNPKVVLVDEPTAGLSPAYTGIVWEQILRVAGLGTAVVVVEQNVDLAVNHADWVYVLVAGRNRLEGPAHEVGREDLPSIFLGGESPANLAAEPTVRSGSSP</sequence>
<comment type="caution">
    <text evidence="7">The sequence shown here is derived from an EMBL/GenBank/DDBJ whole genome shotgun (WGS) entry which is preliminary data.</text>
</comment>
<evidence type="ECO:0000256" key="2">
    <source>
        <dbReference type="ARBA" id="ARBA00022448"/>
    </source>
</evidence>
<keyword evidence="4 7" id="KW-0067">ATP-binding</keyword>
<organism evidence="7 8">
    <name type="scientific">Candidatus Dormiibacter inghamiae</name>
    <dbReference type="NCBI Taxonomy" id="3127013"/>
    <lineage>
        <taxon>Bacteria</taxon>
        <taxon>Bacillati</taxon>
        <taxon>Candidatus Dormiibacterota</taxon>
        <taxon>Candidatus Dormibacteria</taxon>
        <taxon>Candidatus Dormibacterales</taxon>
        <taxon>Candidatus Dormibacteraceae</taxon>
        <taxon>Candidatus Dormiibacter</taxon>
    </lineage>
</organism>
<dbReference type="RefSeq" id="WP_338180575.1">
    <property type="nucleotide sequence ID" value="NZ_JAEKNQ010000044.1"/>
</dbReference>
<dbReference type="CDD" id="cd03219">
    <property type="entry name" value="ABC_Mj1267_LivG_branched"/>
    <property type="match status" value="1"/>
</dbReference>
<dbReference type="InterPro" id="IPR017871">
    <property type="entry name" value="ABC_transporter-like_CS"/>
</dbReference>
<protein>
    <submittedName>
        <fullName evidence="7">ATP-binding cassette domain-containing protein</fullName>
    </submittedName>
</protein>
<feature type="domain" description="ABC transporter" evidence="6">
    <location>
        <begin position="11"/>
        <end position="258"/>
    </location>
</feature>
<evidence type="ECO:0000256" key="3">
    <source>
        <dbReference type="ARBA" id="ARBA00022741"/>
    </source>
</evidence>
<dbReference type="Proteomes" id="UP000620075">
    <property type="component" value="Unassembled WGS sequence"/>
</dbReference>
<keyword evidence="2" id="KW-0813">Transport</keyword>
<evidence type="ECO:0000313" key="8">
    <source>
        <dbReference type="Proteomes" id="UP000620075"/>
    </source>
</evidence>
<evidence type="ECO:0000259" key="6">
    <source>
        <dbReference type="PROSITE" id="PS50893"/>
    </source>
</evidence>
<dbReference type="InterPro" id="IPR027417">
    <property type="entry name" value="P-loop_NTPase"/>
</dbReference>
<name>A0A934K8S8_9BACT</name>
<dbReference type="EMBL" id="JAEKNQ010000044">
    <property type="protein sequence ID" value="MBJ7603866.1"/>
    <property type="molecule type" value="Genomic_DNA"/>
</dbReference>
<dbReference type="InterPro" id="IPR052156">
    <property type="entry name" value="BCAA_Transport_ATP-bd_LivF"/>
</dbReference>
<dbReference type="PANTHER" id="PTHR43820:SF4">
    <property type="entry name" value="HIGH-AFFINITY BRANCHED-CHAIN AMINO ACID TRANSPORT ATP-BINDING PROTEIN LIVF"/>
    <property type="match status" value="1"/>
</dbReference>
<dbReference type="InterPro" id="IPR003439">
    <property type="entry name" value="ABC_transporter-like_ATP-bd"/>
</dbReference>
<feature type="domain" description="ABC transporter" evidence="6">
    <location>
        <begin position="284"/>
        <end position="514"/>
    </location>
</feature>
<keyword evidence="5" id="KW-0029">Amino-acid transport</keyword>
<keyword evidence="3" id="KW-0547">Nucleotide-binding</keyword>
<dbReference type="GO" id="GO:0005524">
    <property type="term" value="F:ATP binding"/>
    <property type="evidence" value="ECO:0007669"/>
    <property type="project" value="UniProtKB-KW"/>
</dbReference>
<dbReference type="PROSITE" id="PS00211">
    <property type="entry name" value="ABC_TRANSPORTER_1"/>
    <property type="match status" value="2"/>
</dbReference>
<dbReference type="CDD" id="cd03224">
    <property type="entry name" value="ABC_TM1139_LivF_branched"/>
    <property type="match status" value="1"/>
</dbReference>
<accession>A0A934K8S8</accession>
<evidence type="ECO:0000256" key="1">
    <source>
        <dbReference type="ARBA" id="ARBA00005417"/>
    </source>
</evidence>
<dbReference type="SMART" id="SM00382">
    <property type="entry name" value="AAA"/>
    <property type="match status" value="2"/>
</dbReference>